<comment type="similarity">
    <text evidence="5">Belongs to the protein kinase superfamily. Ser/Thr protein kinase family. GCN2 subfamily.</text>
</comment>
<feature type="compositionally biased region" description="Polar residues" evidence="6">
    <location>
        <begin position="527"/>
        <end position="545"/>
    </location>
</feature>
<keyword evidence="4" id="KW-0067">ATP-binding</keyword>
<dbReference type="Pfam" id="PF00069">
    <property type="entry name" value="Pkinase"/>
    <property type="match status" value="1"/>
</dbReference>
<feature type="region of interest" description="Disordered" evidence="6">
    <location>
        <begin position="82"/>
        <end position="144"/>
    </location>
</feature>
<dbReference type="SMART" id="SM00220">
    <property type="entry name" value="S_TKc"/>
    <property type="match status" value="1"/>
</dbReference>
<keyword evidence="9" id="KW-1185">Reference proteome</keyword>
<dbReference type="InterPro" id="IPR011009">
    <property type="entry name" value="Kinase-like_dom_sf"/>
</dbReference>
<proteinExistence type="inferred from homology"/>
<evidence type="ECO:0000256" key="2">
    <source>
        <dbReference type="ARBA" id="ARBA00022741"/>
    </source>
</evidence>
<dbReference type="PROSITE" id="PS00108">
    <property type="entry name" value="PROTEIN_KINASE_ST"/>
    <property type="match status" value="1"/>
</dbReference>
<gene>
    <name evidence="8" type="ORF">CLO192961_LOCUS11859</name>
</gene>
<feature type="compositionally biased region" description="Basic and acidic residues" evidence="6">
    <location>
        <begin position="117"/>
        <end position="126"/>
    </location>
</feature>
<feature type="compositionally biased region" description="Basic and acidic residues" evidence="6">
    <location>
        <begin position="584"/>
        <end position="596"/>
    </location>
</feature>
<evidence type="ECO:0000259" key="7">
    <source>
        <dbReference type="PROSITE" id="PS50011"/>
    </source>
</evidence>
<keyword evidence="1" id="KW-0808">Transferase</keyword>
<evidence type="ECO:0000256" key="4">
    <source>
        <dbReference type="ARBA" id="ARBA00022840"/>
    </source>
</evidence>
<dbReference type="InterPro" id="IPR008271">
    <property type="entry name" value="Ser/Thr_kinase_AS"/>
</dbReference>
<keyword evidence="3" id="KW-0418">Kinase</keyword>
<organism evidence="8 9">
    <name type="scientific">Bionectria ochroleuca</name>
    <name type="common">Gliocladium roseum</name>
    <dbReference type="NCBI Taxonomy" id="29856"/>
    <lineage>
        <taxon>Eukaryota</taxon>
        <taxon>Fungi</taxon>
        <taxon>Dikarya</taxon>
        <taxon>Ascomycota</taxon>
        <taxon>Pezizomycotina</taxon>
        <taxon>Sordariomycetes</taxon>
        <taxon>Hypocreomycetidae</taxon>
        <taxon>Hypocreales</taxon>
        <taxon>Bionectriaceae</taxon>
        <taxon>Clonostachys</taxon>
    </lineage>
</organism>
<evidence type="ECO:0000313" key="8">
    <source>
        <dbReference type="EMBL" id="VUC20077.1"/>
    </source>
</evidence>
<evidence type="ECO:0000313" key="9">
    <source>
        <dbReference type="Proteomes" id="UP000766486"/>
    </source>
</evidence>
<dbReference type="EMBL" id="CABFNS010000064">
    <property type="protein sequence ID" value="VUC20077.1"/>
    <property type="molecule type" value="Genomic_DNA"/>
</dbReference>
<protein>
    <recommendedName>
        <fullName evidence="7">Protein kinase domain-containing protein</fullName>
    </recommendedName>
</protein>
<evidence type="ECO:0000256" key="1">
    <source>
        <dbReference type="ARBA" id="ARBA00022679"/>
    </source>
</evidence>
<name>A0ABY6TPX4_BIOOC</name>
<dbReference type="Gene3D" id="1.10.510.10">
    <property type="entry name" value="Transferase(Phosphotransferase) domain 1"/>
    <property type="match status" value="1"/>
</dbReference>
<dbReference type="PROSITE" id="PS50011">
    <property type="entry name" value="PROTEIN_KINASE_DOM"/>
    <property type="match status" value="1"/>
</dbReference>
<evidence type="ECO:0000256" key="5">
    <source>
        <dbReference type="ARBA" id="ARBA00037982"/>
    </source>
</evidence>
<sequence length="762" mass="85756">MSLMPYNHQEGREIVLRHRNAIVVRDSTSHRLEIRGLTECPTCRRPLGQPSERAYERPYENNHDSYVNPDYFRMLQAGARGALSSDDLPPSPVRRLFNPALTSGGTGRGRSSTPETESPRVRHDDASSEAEFISSTPGVSQPEGHRIRKQAFSPGYFRTFFKEERVLGKGGKGVVLLVRHEIDGCDLGYFACKRVPVGDDHDWLEKVLVEVGLLNKLSHPNLVSYRHVWLETYQPNTFGPSVACAFILQQYCNGGDLHQYIVGSGPREVTKEELKARARRRSKGHMETPQSPFTIRQLSFDEIFSLFKDITSGVAYLHSNEYIHRDLKPNNCLLHREGGRLRCLISDFGEVQPEHVVRKSSGSTGTISYCAPEVLKMNATGHYGNFTTKSDIFSLGMILYFMCFGKLPYRSSNAIQEELEDIDELRDEITGWQGFHEERRERPDLPSHLYTLLTKLLSLKPAERPSASEVLSAMRGEIHFENINRADRDQRPNLGLRVGRVQSLDSPATPSTPVSDPQKSLGRPRPSSLTSSQIVQSPSKFNQPSMALDDGSDQRHYSPIQTPEHPPAMTITEMTDSQDENDDESSRLDFETDARRPSRPLLMPPPTTRAEAFRHRMSIMAHQTAVLMGVDRDLPNHLFRLSFFFVKIISLYRPCYPYMANWEIALPLVMVAVLDLRVPRPSDNDALARRNAGDEIEFGAPPPPPFRGIGVSVVFLLLHLAVLAASSNWNALCAVSPNQEWSDWYMSSTIPSSFSSTVAPVE</sequence>
<dbReference type="PANTHER" id="PTHR11042:SF138">
    <property type="entry name" value="SERINE_THREONINE-PROTEIN KINASE IKS1-RELATED"/>
    <property type="match status" value="1"/>
</dbReference>
<keyword evidence="2" id="KW-0547">Nucleotide-binding</keyword>
<dbReference type="PANTHER" id="PTHR11042">
    <property type="entry name" value="EUKARYOTIC TRANSLATION INITIATION FACTOR 2-ALPHA KINASE EIF2-ALPHA KINASE -RELATED"/>
    <property type="match status" value="1"/>
</dbReference>
<dbReference type="InterPro" id="IPR000719">
    <property type="entry name" value="Prot_kinase_dom"/>
</dbReference>
<reference evidence="8 9" key="1">
    <citation type="submission" date="2019-06" db="EMBL/GenBank/DDBJ databases">
        <authorList>
            <person name="Broberg M."/>
        </authorList>
    </citation>
    <scope>NUCLEOTIDE SEQUENCE [LARGE SCALE GENOMIC DNA]</scope>
</reference>
<feature type="region of interest" description="Disordered" evidence="6">
    <location>
        <begin position="501"/>
        <end position="606"/>
    </location>
</feature>
<comment type="caution">
    <text evidence="8">The sequence shown here is derived from an EMBL/GenBank/DDBJ whole genome shotgun (WGS) entry which is preliminary data.</text>
</comment>
<accession>A0ABY6TPX4</accession>
<evidence type="ECO:0000256" key="6">
    <source>
        <dbReference type="SAM" id="MobiDB-lite"/>
    </source>
</evidence>
<evidence type="ECO:0000256" key="3">
    <source>
        <dbReference type="ARBA" id="ARBA00022777"/>
    </source>
</evidence>
<dbReference type="Gene3D" id="3.30.200.20">
    <property type="entry name" value="Phosphorylase Kinase, domain 1"/>
    <property type="match status" value="1"/>
</dbReference>
<dbReference type="InterPro" id="IPR050339">
    <property type="entry name" value="CC_SR_Kinase"/>
</dbReference>
<dbReference type="SUPFAM" id="SSF56112">
    <property type="entry name" value="Protein kinase-like (PK-like)"/>
    <property type="match status" value="1"/>
</dbReference>
<feature type="compositionally biased region" description="Polar residues" evidence="6">
    <location>
        <begin position="503"/>
        <end position="518"/>
    </location>
</feature>
<feature type="domain" description="Protein kinase" evidence="7">
    <location>
        <begin position="161"/>
        <end position="480"/>
    </location>
</feature>
<dbReference type="Proteomes" id="UP000766486">
    <property type="component" value="Unassembled WGS sequence"/>
</dbReference>